<feature type="transmembrane region" description="Helical" evidence="5">
    <location>
        <begin position="31"/>
        <end position="52"/>
    </location>
</feature>
<feature type="compositionally biased region" description="Basic residues" evidence="4">
    <location>
        <begin position="1"/>
        <end position="12"/>
    </location>
</feature>
<feature type="compositionally biased region" description="Polar residues" evidence="4">
    <location>
        <begin position="13"/>
        <end position="26"/>
    </location>
</feature>
<proteinExistence type="inferred from homology"/>
<reference evidence="7" key="1">
    <citation type="journal article" date="2019" name="Int. J. Syst. Evol. Microbiol.">
        <title>The Global Catalogue of Microorganisms (GCM) 10K type strain sequencing project: providing services to taxonomists for standard genome sequencing and annotation.</title>
        <authorList>
            <consortium name="The Broad Institute Genomics Platform"/>
            <consortium name="The Broad Institute Genome Sequencing Center for Infectious Disease"/>
            <person name="Wu L."/>
            <person name="Ma J."/>
        </authorList>
    </citation>
    <scope>NUCLEOTIDE SEQUENCE [LARGE SCALE GENOMIC DNA]</scope>
    <source>
        <strain evidence="7">KCTC 52232</strain>
    </source>
</reference>
<dbReference type="CDD" id="cd06524">
    <property type="entry name" value="GH25_YegX-like"/>
    <property type="match status" value="1"/>
</dbReference>
<feature type="region of interest" description="Disordered" evidence="4">
    <location>
        <begin position="1"/>
        <end position="26"/>
    </location>
</feature>
<dbReference type="InterPro" id="IPR002053">
    <property type="entry name" value="Glyco_hydro_25"/>
</dbReference>
<accession>A0ABW5XQA5</accession>
<evidence type="ECO:0000256" key="3">
    <source>
        <dbReference type="ARBA" id="ARBA00023295"/>
    </source>
</evidence>
<dbReference type="RefSeq" id="WP_377124265.1">
    <property type="nucleotide sequence ID" value="NZ_JBHUON010000004.1"/>
</dbReference>
<dbReference type="PANTHER" id="PTHR34135">
    <property type="entry name" value="LYSOZYME"/>
    <property type="match status" value="1"/>
</dbReference>
<keyword evidence="5" id="KW-0472">Membrane</keyword>
<dbReference type="PROSITE" id="PS51904">
    <property type="entry name" value="GLYCOSYL_HYDROL_F25_2"/>
    <property type="match status" value="1"/>
</dbReference>
<keyword evidence="5" id="KW-1133">Transmembrane helix</keyword>
<dbReference type="SUPFAM" id="SSF51445">
    <property type="entry name" value="(Trans)glycosidases"/>
    <property type="match status" value="1"/>
</dbReference>
<dbReference type="PANTHER" id="PTHR34135:SF2">
    <property type="entry name" value="LYSOZYME"/>
    <property type="match status" value="1"/>
</dbReference>
<evidence type="ECO:0000256" key="5">
    <source>
        <dbReference type="SAM" id="Phobius"/>
    </source>
</evidence>
<dbReference type="Gene3D" id="3.20.20.80">
    <property type="entry name" value="Glycosidases"/>
    <property type="match status" value="1"/>
</dbReference>
<gene>
    <name evidence="6" type="ORF">ACFSYC_05245</name>
</gene>
<comment type="caution">
    <text evidence="6">The sequence shown here is derived from an EMBL/GenBank/DDBJ whole genome shotgun (WGS) entry which is preliminary data.</text>
</comment>
<keyword evidence="7" id="KW-1185">Reference proteome</keyword>
<dbReference type="Proteomes" id="UP001597601">
    <property type="component" value="Unassembled WGS sequence"/>
</dbReference>
<evidence type="ECO:0000313" key="6">
    <source>
        <dbReference type="EMBL" id="MFD2864088.1"/>
    </source>
</evidence>
<protein>
    <submittedName>
        <fullName evidence="6">Glycoside hydrolase family 25 protein</fullName>
    </submittedName>
</protein>
<organism evidence="6 7">
    <name type="scientific">Mucilaginibacter antarcticus</name>
    <dbReference type="NCBI Taxonomy" id="1855725"/>
    <lineage>
        <taxon>Bacteria</taxon>
        <taxon>Pseudomonadati</taxon>
        <taxon>Bacteroidota</taxon>
        <taxon>Sphingobacteriia</taxon>
        <taxon>Sphingobacteriales</taxon>
        <taxon>Sphingobacteriaceae</taxon>
        <taxon>Mucilaginibacter</taxon>
    </lineage>
</organism>
<sequence length="290" mass="33665">MTAKRPTSKRKPSTPNRKPSRNSKPTNRAKLNWKLFGIGVLIVLLSPFYYGYVLKMFSATWQWIGGIGENPNYRTYKSFDISIPAKYLIHGIDVSYAQGKIDWQKVAKMKEDSVHVSFAFIKATEGLLTVDPYFKRNWREAPKVGIVCGPYHFFRANKNGLWQARFFLQNVNLEPGDLPPVVDIEQLDGTSPERMRKELTTFLNKVEDKTGVKPIIYTGLSFYKDYLSGYFKTYPLWIAHYHREDLNAGKGTNWWFWQHSDRARVNGINHTVDFDAFKGDSIAFERFLLR</sequence>
<keyword evidence="5" id="KW-0812">Transmembrane</keyword>
<keyword evidence="3" id="KW-0326">Glycosidase</keyword>
<evidence type="ECO:0000256" key="2">
    <source>
        <dbReference type="ARBA" id="ARBA00022801"/>
    </source>
</evidence>
<name>A0ABW5XQA5_9SPHI</name>
<dbReference type="Pfam" id="PF01183">
    <property type="entry name" value="Glyco_hydro_25"/>
    <property type="match status" value="1"/>
</dbReference>
<dbReference type="GO" id="GO:0016787">
    <property type="term" value="F:hydrolase activity"/>
    <property type="evidence" value="ECO:0007669"/>
    <property type="project" value="UniProtKB-KW"/>
</dbReference>
<dbReference type="InterPro" id="IPR018077">
    <property type="entry name" value="Glyco_hydro_fam25_subgr"/>
</dbReference>
<evidence type="ECO:0000313" key="7">
    <source>
        <dbReference type="Proteomes" id="UP001597601"/>
    </source>
</evidence>
<comment type="similarity">
    <text evidence="1">Belongs to the glycosyl hydrolase 25 family.</text>
</comment>
<evidence type="ECO:0000256" key="4">
    <source>
        <dbReference type="SAM" id="MobiDB-lite"/>
    </source>
</evidence>
<dbReference type="InterPro" id="IPR017853">
    <property type="entry name" value="GH"/>
</dbReference>
<keyword evidence="2 6" id="KW-0378">Hydrolase</keyword>
<dbReference type="EMBL" id="JBHUON010000004">
    <property type="protein sequence ID" value="MFD2864088.1"/>
    <property type="molecule type" value="Genomic_DNA"/>
</dbReference>
<evidence type="ECO:0000256" key="1">
    <source>
        <dbReference type="ARBA" id="ARBA00010646"/>
    </source>
</evidence>
<dbReference type="SMART" id="SM00641">
    <property type="entry name" value="Glyco_25"/>
    <property type="match status" value="1"/>
</dbReference>